<dbReference type="EMBL" id="FNVU01000013">
    <property type="protein sequence ID" value="SEG82108.1"/>
    <property type="molecule type" value="Genomic_DNA"/>
</dbReference>
<gene>
    <name evidence="2" type="ORF">SAMN05216223_11383</name>
</gene>
<dbReference type="RefSeq" id="WP_103888591.1">
    <property type="nucleotide sequence ID" value="NZ_FNVU01000013.1"/>
</dbReference>
<evidence type="ECO:0000313" key="3">
    <source>
        <dbReference type="Proteomes" id="UP000236754"/>
    </source>
</evidence>
<dbReference type="OrthoDB" id="9917239at2"/>
<keyword evidence="1" id="KW-1133">Transmembrane helix</keyword>
<organism evidence="2 3">
    <name type="scientific">Actinacidiphila yanglinensis</name>
    <dbReference type="NCBI Taxonomy" id="310779"/>
    <lineage>
        <taxon>Bacteria</taxon>
        <taxon>Bacillati</taxon>
        <taxon>Actinomycetota</taxon>
        <taxon>Actinomycetes</taxon>
        <taxon>Kitasatosporales</taxon>
        <taxon>Streptomycetaceae</taxon>
        <taxon>Actinacidiphila</taxon>
    </lineage>
</organism>
<feature type="transmembrane region" description="Helical" evidence="1">
    <location>
        <begin position="44"/>
        <end position="65"/>
    </location>
</feature>
<keyword evidence="1" id="KW-0472">Membrane</keyword>
<evidence type="ECO:0000313" key="2">
    <source>
        <dbReference type="EMBL" id="SEG82108.1"/>
    </source>
</evidence>
<dbReference type="Proteomes" id="UP000236754">
    <property type="component" value="Unassembled WGS sequence"/>
</dbReference>
<keyword evidence="1" id="KW-0812">Transmembrane</keyword>
<proteinExistence type="predicted"/>
<evidence type="ECO:0000256" key="1">
    <source>
        <dbReference type="SAM" id="Phobius"/>
    </source>
</evidence>
<protein>
    <submittedName>
        <fullName evidence="2">Uncharacterized protein</fullName>
    </submittedName>
</protein>
<reference evidence="2 3" key="1">
    <citation type="submission" date="2016-10" db="EMBL/GenBank/DDBJ databases">
        <authorList>
            <person name="de Groot N.N."/>
        </authorList>
    </citation>
    <scope>NUCLEOTIDE SEQUENCE [LARGE SCALE GENOMIC DNA]</scope>
    <source>
        <strain evidence="2 3">CGMCC 4.2023</strain>
    </source>
</reference>
<accession>A0A1H6DA66</accession>
<sequence>MRTGFGVLLALWGAFFVVFGRRVAHGQYTHGRGTAGPGPHRVTTTLNMVAGTALTACGVLLAVGAI</sequence>
<name>A0A1H6DA66_9ACTN</name>
<keyword evidence="3" id="KW-1185">Reference proteome</keyword>
<dbReference type="AlphaFoldDB" id="A0A1H6DA66"/>